<dbReference type="PANTHER" id="PTHR19229">
    <property type="entry name" value="ATP-BINDING CASSETTE TRANSPORTER SUBFAMILY A ABCA"/>
    <property type="match status" value="1"/>
</dbReference>
<protein>
    <submittedName>
        <fullName evidence="9">ATP-binding cassette transporter subfamily A member 3 X2</fullName>
    </submittedName>
</protein>
<feature type="transmembrane region" description="Helical" evidence="7">
    <location>
        <begin position="254"/>
        <end position="281"/>
    </location>
</feature>
<keyword evidence="4 9" id="KW-0067">ATP-binding</keyword>
<dbReference type="EMBL" id="MT524804">
    <property type="protein sequence ID" value="QNH67859.1"/>
    <property type="molecule type" value="mRNA"/>
</dbReference>
<evidence type="ECO:0000259" key="8">
    <source>
        <dbReference type="PROSITE" id="PS50893"/>
    </source>
</evidence>
<dbReference type="Gene3D" id="3.40.50.300">
    <property type="entry name" value="P-loop containing nucleotide triphosphate hydrolases"/>
    <property type="match status" value="2"/>
</dbReference>
<evidence type="ECO:0000256" key="1">
    <source>
        <dbReference type="ARBA" id="ARBA00004141"/>
    </source>
</evidence>
<evidence type="ECO:0000256" key="3">
    <source>
        <dbReference type="ARBA" id="ARBA00022741"/>
    </source>
</evidence>
<proteinExistence type="evidence at transcript level"/>
<dbReference type="InterPro" id="IPR003439">
    <property type="entry name" value="ABC_transporter-like_ATP-bd"/>
</dbReference>
<evidence type="ECO:0000256" key="2">
    <source>
        <dbReference type="ARBA" id="ARBA00022692"/>
    </source>
</evidence>
<feature type="transmembrane region" description="Helical" evidence="7">
    <location>
        <begin position="1144"/>
        <end position="1168"/>
    </location>
</feature>
<evidence type="ECO:0000256" key="5">
    <source>
        <dbReference type="ARBA" id="ARBA00022989"/>
    </source>
</evidence>
<dbReference type="Pfam" id="PF23321">
    <property type="entry name" value="R1_ABCA1"/>
    <property type="match status" value="1"/>
</dbReference>
<feature type="transmembrane region" description="Helical" evidence="7">
    <location>
        <begin position="34"/>
        <end position="55"/>
    </location>
</feature>
<dbReference type="FunFam" id="3.40.50.300:FF:000933">
    <property type="entry name" value="ABC transporter A family member 7"/>
    <property type="match status" value="1"/>
</dbReference>
<dbReference type="GO" id="GO:0005524">
    <property type="term" value="F:ATP binding"/>
    <property type="evidence" value="ECO:0007669"/>
    <property type="project" value="UniProtKB-KW"/>
</dbReference>
<dbReference type="GO" id="GO:0140359">
    <property type="term" value="F:ABC-type transporter activity"/>
    <property type="evidence" value="ECO:0007669"/>
    <property type="project" value="InterPro"/>
</dbReference>
<organism evidence="9">
    <name type="scientific">Brachionus rotundiformis</name>
    <dbReference type="NCBI Taxonomy" id="96890"/>
    <lineage>
        <taxon>Eukaryota</taxon>
        <taxon>Metazoa</taxon>
        <taxon>Spiralia</taxon>
        <taxon>Gnathifera</taxon>
        <taxon>Rotifera</taxon>
        <taxon>Eurotatoria</taxon>
        <taxon>Monogononta</taxon>
        <taxon>Pseudotrocha</taxon>
        <taxon>Ploima</taxon>
        <taxon>Brachionidae</taxon>
        <taxon>Brachionus</taxon>
    </lineage>
</organism>
<feature type="domain" description="ABC transporter" evidence="8">
    <location>
        <begin position="1454"/>
        <end position="1684"/>
    </location>
</feature>
<dbReference type="InterPro" id="IPR056264">
    <property type="entry name" value="R2_ABCA1-4-like"/>
</dbReference>
<dbReference type="InterPro" id="IPR013525">
    <property type="entry name" value="ABC2_TM"/>
</dbReference>
<name>A0A7H9SKR1_9BILA</name>
<feature type="transmembrane region" description="Helical" evidence="7">
    <location>
        <begin position="952"/>
        <end position="972"/>
    </location>
</feature>
<feature type="transmembrane region" description="Helical" evidence="7">
    <location>
        <begin position="1292"/>
        <end position="1311"/>
    </location>
</feature>
<dbReference type="InterPro" id="IPR027417">
    <property type="entry name" value="P-loop_NTPase"/>
</dbReference>
<dbReference type="SMART" id="SM00382">
    <property type="entry name" value="AAA"/>
    <property type="match status" value="2"/>
</dbReference>
<dbReference type="InterPro" id="IPR017871">
    <property type="entry name" value="ABC_transporter-like_CS"/>
</dbReference>
<comment type="subcellular location">
    <subcellularLocation>
        <location evidence="1">Membrane</location>
        <topology evidence="1">Multi-pass membrane protein</topology>
    </subcellularLocation>
</comment>
<dbReference type="PROSITE" id="PS00211">
    <property type="entry name" value="ABC_TRANSPORTER_1"/>
    <property type="match status" value="2"/>
</dbReference>
<feature type="transmembrane region" description="Helical" evidence="7">
    <location>
        <begin position="1188"/>
        <end position="1211"/>
    </location>
</feature>
<dbReference type="Pfam" id="PF12698">
    <property type="entry name" value="ABC2_membrane_3"/>
    <property type="match status" value="2"/>
</dbReference>
<feature type="transmembrane region" description="Helical" evidence="7">
    <location>
        <begin position="450"/>
        <end position="473"/>
    </location>
</feature>
<dbReference type="CDD" id="cd03263">
    <property type="entry name" value="ABC_subfamily_A"/>
    <property type="match status" value="2"/>
</dbReference>
<dbReference type="GO" id="GO:0016020">
    <property type="term" value="C:membrane"/>
    <property type="evidence" value="ECO:0007669"/>
    <property type="project" value="UniProtKB-SubCell"/>
</dbReference>
<dbReference type="InterPro" id="IPR003593">
    <property type="entry name" value="AAA+_ATPase"/>
</dbReference>
<keyword evidence="3" id="KW-0547">Nucleotide-binding</keyword>
<keyword evidence="6 7" id="KW-0472">Membrane</keyword>
<evidence type="ECO:0000256" key="4">
    <source>
        <dbReference type="ARBA" id="ARBA00022840"/>
    </source>
</evidence>
<dbReference type="Pfam" id="PF00005">
    <property type="entry name" value="ABC_tran"/>
    <property type="match status" value="2"/>
</dbReference>
<dbReference type="SUPFAM" id="SSF52540">
    <property type="entry name" value="P-loop containing nucleoside triphosphate hydrolases"/>
    <property type="match status" value="2"/>
</dbReference>
<evidence type="ECO:0000256" key="7">
    <source>
        <dbReference type="SAM" id="Phobius"/>
    </source>
</evidence>
<evidence type="ECO:0000313" key="9">
    <source>
        <dbReference type="EMBL" id="QNH67859.1"/>
    </source>
</evidence>
<keyword evidence="2 7" id="KW-0812">Transmembrane</keyword>
<reference evidence="9" key="2">
    <citation type="submission" date="2020-05" db="EMBL/GenBank/DDBJ databases">
        <authorList>
            <person name="Kang H.-M."/>
            <person name="Kim M.-S."/>
            <person name="Lee J.-S."/>
        </authorList>
    </citation>
    <scope>NUCLEOTIDE SEQUENCE</scope>
</reference>
<feature type="transmembrane region" description="Helical" evidence="7">
    <location>
        <begin position="347"/>
        <end position="371"/>
    </location>
</feature>
<feature type="transmembrane region" description="Helical" evidence="7">
    <location>
        <begin position="301"/>
        <end position="326"/>
    </location>
</feature>
<dbReference type="GO" id="GO:0005319">
    <property type="term" value="F:lipid transporter activity"/>
    <property type="evidence" value="ECO:0007669"/>
    <property type="project" value="TreeGrafter"/>
</dbReference>
<feature type="domain" description="ABC transporter" evidence="8">
    <location>
        <begin position="555"/>
        <end position="787"/>
    </location>
</feature>
<reference evidence="9" key="1">
    <citation type="journal article" date="2020" name="Comp. Biochem. Physiol. Part D Genomics Proteomics">
        <title>The genome of the marine monogonont rotifer Brachionus rotundiformis and insight into species-specific detoxification components in Brachionus spp.</title>
        <authorList>
            <person name="Kang H.M."/>
            <person name="Kim M.S."/>
            <person name="Choi B.S."/>
            <person name="Kim D.H."/>
            <person name="Kim H.J."/>
            <person name="Hwang U.K."/>
            <person name="Hagiwara A."/>
            <person name="Lee J.S."/>
        </authorList>
    </citation>
    <scope>NUCLEOTIDE SEQUENCE</scope>
</reference>
<dbReference type="PANTHER" id="PTHR19229:SF250">
    <property type="entry name" value="ABC TRANSPORTER DOMAIN-CONTAINING PROTEIN-RELATED"/>
    <property type="match status" value="1"/>
</dbReference>
<feature type="transmembrane region" description="Helical" evidence="7">
    <location>
        <begin position="1223"/>
        <end position="1239"/>
    </location>
</feature>
<feature type="transmembrane region" description="Helical" evidence="7">
    <location>
        <begin position="409"/>
        <end position="430"/>
    </location>
</feature>
<sequence>MSQTGLKGYGSEFKTNLKQIWLLMWKNFTLQKRGVIGTLIEILVPTLFVLILLPIRRIVKSDQYLNNTLYDSFSIDALPSQLLPELSTLDFNQGLWTIGYCPKNVDLIKNIMEKVENDLLVSTIGFDTEEEMVKYLTNVNNTKNGLGGVSFLDYSLNNFTYKIRLSYSPRYNQGGLFKRDLDWKTQFIYSLFPILGPREKNEVEGGDPGYYREGFISIQKAIDFALIYQFNDSVINDELRLKRFPYPPYNDDKFIAVVQALFPFIIMLSFIFTVILTAKAIAYEKETGIKEAMKLMGMKRWTYWLSWYIKTFLLILPGLLFMIIGFKVKVNLKSGGESAIIDKTDPYLLTLFLFLYASSSITFTFLCSTFFKKANSAAAGAGIIWFFSYLPYIFISLRYEKMTMVDKVLSLFVNNLAMSEGVLLIGMFEGKGTGINFSNWNEGISVDDSFSMTIVLFVMFINNIIHIMLTYYFDSILPGDHGIAKPWNFPFLKLYSFFEKKFTSSESYHSFLDDNQSNKNVTKIRDVKFEINGDNHFMPVFIEDETVYSNRKIGIKIDKISKNFRQLGTIKQAVNDLSLNIYEGQISVLLGHNGAGKSTTISMITGLAEPTSGRILVNDIDVVKNTKKARKCIGFCPQYNLLFDNLTVYEHLKFFSKLKENFNDLEIDNMLELINLKDKKHALAKTLSGGMKRKLCVAIAFIGNSSIVILDEPSSGMDPQARHSTWTLLQKFKKERKCTILLTTHFMDEADFLGDRIAIMSKGSLRCCGSPLFLKSKYGSGYNLVLTKKIDENKQNHDKEIINLVTQAIPKSKLNTNLTSEISFVLPSDQTAKFSYLLDEIDKHREMLNIMNVGISVTTIEDVFLKIGDQEHSEEIDENEIKKQQPLDSLKTPSLNGDLENVPNLDNNDEFENFGLWAGADSFDLIKGISLLGQQFYALIIKRLIHSMRNKALILTQIVIPVCCLLINLFYLKYAPIKPEDSPALEMTLNRYQNNFVPIKFNISSSNENFEKVAEIAQIYQKYVNTFKSASSFYLENNSSATECPYQRNNIDEYIGCLGRLSLSYIVDDNLVATEFTINDFNDISIIGHFNNQPFHIPPLAISLITSTLLKFYTDESSKITVINHPLPRNLKDQLNDMQLKDVAGFNISTGLTFGLSFLIASFALFLIKERANDAKHVQYLSGCNSYIFWLSAFFWDLLNYFISVSLVPIFLEIFNIQEFMGGNRWIYVVGLLFLYGFSHIPQMYLFSYLFTVPATGFAALVVWNIMSSQATLTPTQILTLPQLELVDVSKLLEWIFLVIFPNFTFGQGMIDLYNNYQITKICQQFVDLCPYVPNPCCYPYQTTDPNKCGNGTDCLLWTEDYMSWEKPGLLRFFVFMPLQFFTVFGLILFYEAGYFRYFKYIVNNLFNKSSTEVENEEQVELEREYGDIKKDQDVIDEETRISEKMINPIEEIFVVDGITKHYSNFMAVKGISFTLKSSECFGLLGVNGAGKSTSFKMLTGDEYLTKGDASINRISIKDDIKKYQKKLGYCPQFDPLIDQMTVMETMIMYARLRGLKPKIIRNTCLSLINLLDLDDHVGKMCYTLSGGNKRKLSVAIALIGSPLVVLLDEPTSGMDPITRRTLWNCLIKIKNKGKSLILTTHSMDETEVLCSNIGIMVNGEFKCIGSLQHLKSKYGEGYTLMVKICVENKQNGVDRTNIVDGNQIVIEKSIESGSIELNQKVNQFTEFILDKIKNSYVKESRDGFVNIHINDNSTSVLSAVFSIIEEIKDQFSIEYYLVTQTKLEQIFLNFASKQIDPETRVINKSIFRCC</sequence>
<dbReference type="GO" id="GO:0016887">
    <property type="term" value="F:ATP hydrolysis activity"/>
    <property type="evidence" value="ECO:0007669"/>
    <property type="project" value="InterPro"/>
</dbReference>
<accession>A0A7H9SKR1</accession>
<dbReference type="InterPro" id="IPR026082">
    <property type="entry name" value="ABCA"/>
</dbReference>
<keyword evidence="5 7" id="KW-1133">Transmembrane helix</keyword>
<feature type="transmembrane region" description="Helical" evidence="7">
    <location>
        <begin position="1370"/>
        <end position="1391"/>
    </location>
</feature>
<evidence type="ECO:0000256" key="6">
    <source>
        <dbReference type="ARBA" id="ARBA00023136"/>
    </source>
</evidence>
<dbReference type="FunFam" id="3.40.50.300:FF:002470">
    <property type="entry name" value="ABC transporter, putative"/>
    <property type="match status" value="1"/>
</dbReference>
<feature type="transmembrane region" description="Helical" evidence="7">
    <location>
        <begin position="377"/>
        <end position="397"/>
    </location>
</feature>
<feature type="transmembrane region" description="Helical" evidence="7">
    <location>
        <begin position="1246"/>
        <end position="1267"/>
    </location>
</feature>
<dbReference type="PROSITE" id="PS50893">
    <property type="entry name" value="ABC_TRANSPORTER_2"/>
    <property type="match status" value="2"/>
</dbReference>